<accession>A0A7J7IG62</accession>
<organism evidence="2 3">
    <name type="scientific">Cyanidiococcus yangmingshanensis</name>
    <dbReference type="NCBI Taxonomy" id="2690220"/>
    <lineage>
        <taxon>Eukaryota</taxon>
        <taxon>Rhodophyta</taxon>
        <taxon>Bangiophyceae</taxon>
        <taxon>Cyanidiales</taxon>
        <taxon>Cyanidiaceae</taxon>
        <taxon>Cyanidiococcus</taxon>
    </lineage>
</organism>
<dbReference type="AlphaFoldDB" id="A0A7J7IG62"/>
<evidence type="ECO:0000313" key="2">
    <source>
        <dbReference type="EMBL" id="KAF6001734.1"/>
    </source>
</evidence>
<gene>
    <name evidence="2" type="ORF">F1559_002513</name>
</gene>
<sequence length="565" mass="62367">MPNEIVHAASEETKEHLAFLLTQPALRNLPLSKTEAELREWLSLLVEFFQTSENIDPNFLEETLETLRFCIEKCLNKRARSCSETAPRAGGSFEGSGLRSLEFLLVSLDLIVKVTLEKSRNDEYGSGLVSDIAEGHQASKNTEQHSGTVRSTASSALKALSGWFASSESNRSAASLEHGESSGIRVLMRSSPIWLRTVSDAYRTHSTLYRRCKSIVEGLLVRNLAEYITALAIASAEISGRSVFASDNALQFLRSAIKLSTDSERVTLPAFFTAVGLVGNAIALQQNRLLLSSTPRGRSSQLSEKQHTEISLPRAGVALLTTSGMKGTSAHGHSSKSRGIESKQLGEETREQRRLLSRFFSMSDDELRHHLGGLHSHVLAVSFLWTSVMVTKDCVSDEALASLRAFMDASIMHYVEPACPLVLLRTVYKFVELSASERTTFPLEFLERIRVVVETVVGIAGEDWHLPNLSDTGQTVSEPDIRLAFSILALECLAEYVPPLIEIIFREDRVMRKKMLCAVCDVALRALKATSGDDEDESSHMIAKEVLASFGTYDGTSRSTFRGRF</sequence>
<name>A0A7J7IG62_9RHOD</name>
<feature type="compositionally biased region" description="Basic and acidic residues" evidence="1">
    <location>
        <begin position="338"/>
        <end position="348"/>
    </location>
</feature>
<protein>
    <submittedName>
        <fullName evidence="2">Uncharacterized protein</fullName>
    </submittedName>
</protein>
<comment type="caution">
    <text evidence="2">The sequence shown here is derived from an EMBL/GenBank/DDBJ whole genome shotgun (WGS) entry which is preliminary data.</text>
</comment>
<dbReference type="Proteomes" id="UP000530660">
    <property type="component" value="Unassembled WGS sequence"/>
</dbReference>
<dbReference type="OrthoDB" id="12100at2763"/>
<reference evidence="2 3" key="1">
    <citation type="journal article" date="2020" name="J. Phycol.">
        <title>Comparative genome analysis reveals Cyanidiococcus gen. nov., a new extremophilic red algal genus sister to Cyanidioschyzon (Cyanidioschyzonaceae, Rhodophyta).</title>
        <authorList>
            <person name="Liu S.-L."/>
            <person name="Chiang Y.-R."/>
            <person name="Yoon H.S."/>
            <person name="Fu H.-Y."/>
        </authorList>
    </citation>
    <scope>NUCLEOTIDE SEQUENCE [LARGE SCALE GENOMIC DNA]</scope>
    <source>
        <strain evidence="2 3">THAL066</strain>
    </source>
</reference>
<proteinExistence type="predicted"/>
<evidence type="ECO:0000256" key="1">
    <source>
        <dbReference type="SAM" id="MobiDB-lite"/>
    </source>
</evidence>
<feature type="region of interest" description="Disordered" evidence="1">
    <location>
        <begin position="325"/>
        <end position="348"/>
    </location>
</feature>
<keyword evidence="3" id="KW-1185">Reference proteome</keyword>
<evidence type="ECO:0000313" key="3">
    <source>
        <dbReference type="Proteomes" id="UP000530660"/>
    </source>
</evidence>
<dbReference type="EMBL" id="VWRR01000013">
    <property type="protein sequence ID" value="KAF6001734.1"/>
    <property type="molecule type" value="Genomic_DNA"/>
</dbReference>